<proteinExistence type="predicted"/>
<dbReference type="AlphaFoldDB" id="A0A433DKJ4"/>
<reference evidence="2 3" key="1">
    <citation type="journal article" date="2018" name="New Phytol.">
        <title>Phylogenomics of Endogonaceae and evolution of mycorrhizas within Mucoromycota.</title>
        <authorList>
            <person name="Chang Y."/>
            <person name="Desiro A."/>
            <person name="Na H."/>
            <person name="Sandor L."/>
            <person name="Lipzen A."/>
            <person name="Clum A."/>
            <person name="Barry K."/>
            <person name="Grigoriev I.V."/>
            <person name="Martin F.M."/>
            <person name="Stajich J.E."/>
            <person name="Smith M.E."/>
            <person name="Bonito G."/>
            <person name="Spatafora J.W."/>
        </authorList>
    </citation>
    <scope>NUCLEOTIDE SEQUENCE [LARGE SCALE GENOMIC DNA]</scope>
    <source>
        <strain evidence="2 3">GMNB39</strain>
    </source>
</reference>
<dbReference type="EMBL" id="RBNI01000796">
    <property type="protein sequence ID" value="RUP51327.1"/>
    <property type="molecule type" value="Genomic_DNA"/>
</dbReference>
<evidence type="ECO:0000313" key="3">
    <source>
        <dbReference type="Proteomes" id="UP000268093"/>
    </source>
</evidence>
<evidence type="ECO:0000256" key="1">
    <source>
        <dbReference type="SAM" id="MobiDB-lite"/>
    </source>
</evidence>
<comment type="caution">
    <text evidence="2">The sequence shown here is derived from an EMBL/GenBank/DDBJ whole genome shotgun (WGS) entry which is preliminary data.</text>
</comment>
<feature type="compositionally biased region" description="Polar residues" evidence="1">
    <location>
        <begin position="1"/>
        <end position="12"/>
    </location>
</feature>
<evidence type="ECO:0000313" key="2">
    <source>
        <dbReference type="EMBL" id="RUP51327.1"/>
    </source>
</evidence>
<sequence>MEMLGNSRTQHSAPPRRTSPPRFQKRRNFRSTNPIDIGTKASTKSSATGHQQSQLITNANHVCSVGYMSKFALDNLINDSLGIQFEITASTFHQRGY</sequence>
<feature type="compositionally biased region" description="Polar residues" evidence="1">
    <location>
        <begin position="30"/>
        <end position="51"/>
    </location>
</feature>
<name>A0A433DKJ4_9FUNG</name>
<organism evidence="2 3">
    <name type="scientific">Jimgerdemannia flammicorona</name>
    <dbReference type="NCBI Taxonomy" id="994334"/>
    <lineage>
        <taxon>Eukaryota</taxon>
        <taxon>Fungi</taxon>
        <taxon>Fungi incertae sedis</taxon>
        <taxon>Mucoromycota</taxon>
        <taxon>Mucoromycotina</taxon>
        <taxon>Endogonomycetes</taxon>
        <taxon>Endogonales</taxon>
        <taxon>Endogonaceae</taxon>
        <taxon>Jimgerdemannia</taxon>
    </lineage>
</organism>
<keyword evidence="3" id="KW-1185">Reference proteome</keyword>
<accession>A0A433DKJ4</accession>
<gene>
    <name evidence="2" type="ORF">BC936DRAFT_148742</name>
</gene>
<feature type="region of interest" description="Disordered" evidence="1">
    <location>
        <begin position="1"/>
        <end position="51"/>
    </location>
</feature>
<protein>
    <submittedName>
        <fullName evidence="2">Uncharacterized protein</fullName>
    </submittedName>
</protein>
<dbReference type="Proteomes" id="UP000268093">
    <property type="component" value="Unassembled WGS sequence"/>
</dbReference>